<name>A0A6C0KRV8_9ZZZZ</name>
<evidence type="ECO:0000313" key="1">
    <source>
        <dbReference type="EMBL" id="QHU19931.1"/>
    </source>
</evidence>
<organism evidence="1">
    <name type="scientific">viral metagenome</name>
    <dbReference type="NCBI Taxonomy" id="1070528"/>
    <lineage>
        <taxon>unclassified sequences</taxon>
        <taxon>metagenomes</taxon>
        <taxon>organismal metagenomes</taxon>
    </lineage>
</organism>
<dbReference type="EMBL" id="MN740959">
    <property type="protein sequence ID" value="QHU19931.1"/>
    <property type="molecule type" value="Genomic_DNA"/>
</dbReference>
<sequence>MINKGVKSLYLYECKCCNYNTYKKGDYGRHIQTGKHKNNELLINISEKTCAKSYICECGKSYKHNQSLYTHKKKCAFVNLEISNSVEDVNINETSASASTSDINNTMIMKLFTENNDIKNLLIIQQQQIMEQQKQLGEQQKQLIEFVPKLGNITNNNTHIKQNFNINVFLNERCKNAINMNDFIKQIKLTLEDLDLTKNKGLEIGLSNAIIQTISKLSLFERPLHCTDPKRETLYIKDNDLWEKDSDKTKIKGALHNLNKAHFKLIQDWIAKNPDFKENDAKQDYFAYLLKTCSVNLKTIDDKIIKKICASNNLKTNLKEFENINYD</sequence>
<reference evidence="1" key="1">
    <citation type="journal article" date="2020" name="Nature">
        <title>Giant virus diversity and host interactions through global metagenomics.</title>
        <authorList>
            <person name="Schulz F."/>
            <person name="Roux S."/>
            <person name="Paez-Espino D."/>
            <person name="Jungbluth S."/>
            <person name="Walsh D.A."/>
            <person name="Denef V.J."/>
            <person name="McMahon K.D."/>
            <person name="Konstantinidis K.T."/>
            <person name="Eloe-Fadrosh E.A."/>
            <person name="Kyrpides N.C."/>
            <person name="Woyke T."/>
        </authorList>
    </citation>
    <scope>NUCLEOTIDE SEQUENCE</scope>
    <source>
        <strain evidence="1">GVMAG-S-3300013014-113</strain>
    </source>
</reference>
<proteinExistence type="predicted"/>
<protein>
    <recommendedName>
        <fullName evidence="2">C2H2-type domain-containing protein</fullName>
    </recommendedName>
</protein>
<dbReference type="AlphaFoldDB" id="A0A6C0KRV8"/>
<accession>A0A6C0KRV8</accession>
<evidence type="ECO:0008006" key="2">
    <source>
        <dbReference type="Google" id="ProtNLM"/>
    </source>
</evidence>